<feature type="transmembrane region" description="Helical" evidence="10">
    <location>
        <begin position="167"/>
        <end position="190"/>
    </location>
</feature>
<evidence type="ECO:0000256" key="5">
    <source>
        <dbReference type="ARBA" id="ARBA00022519"/>
    </source>
</evidence>
<dbReference type="GO" id="GO:0005886">
    <property type="term" value="C:plasma membrane"/>
    <property type="evidence" value="ECO:0007669"/>
    <property type="project" value="UniProtKB-SubCell"/>
</dbReference>
<keyword evidence="4" id="KW-1003">Cell membrane</keyword>
<reference evidence="13" key="1">
    <citation type="submission" date="2015-08" db="EMBL/GenBank/DDBJ databases">
        <title>Fjat-14210 dsm16467.</title>
        <authorList>
            <person name="Liu B."/>
            <person name="Wang J."/>
            <person name="Zhu Y."/>
            <person name="Liu G."/>
            <person name="Chen Q."/>
            <person name="Chen Z."/>
            <person name="Lan J."/>
            <person name="Che J."/>
            <person name="Ge C."/>
            <person name="Shi H."/>
            <person name="Pan Z."/>
            <person name="Liu X."/>
        </authorList>
    </citation>
    <scope>NUCLEOTIDE SEQUENCE [LARGE SCALE GENOMIC DNA]</scope>
    <source>
        <strain evidence="13">DSM 16467</strain>
    </source>
</reference>
<name>A0A0M0L7C6_9BACI</name>
<dbReference type="PROSITE" id="PS00874">
    <property type="entry name" value="T2SP_F"/>
    <property type="match status" value="1"/>
</dbReference>
<keyword evidence="13" id="KW-1185">Reference proteome</keyword>
<dbReference type="FunFam" id="1.20.81.30:FF:000001">
    <property type="entry name" value="Type II secretion system protein F"/>
    <property type="match status" value="2"/>
</dbReference>
<dbReference type="InterPro" id="IPR003004">
    <property type="entry name" value="GspF/PilC"/>
</dbReference>
<dbReference type="OrthoDB" id="9805682at2"/>
<feature type="domain" description="Type II secretion system protein GspF" evidence="11">
    <location>
        <begin position="272"/>
        <end position="393"/>
    </location>
</feature>
<comment type="caution">
    <text evidence="12">The sequence shown here is derived from an EMBL/GenBank/DDBJ whole genome shotgun (WGS) entry which is preliminary data.</text>
</comment>
<evidence type="ECO:0000256" key="8">
    <source>
        <dbReference type="ARBA" id="ARBA00023136"/>
    </source>
</evidence>
<dbReference type="PRINTS" id="PR00812">
    <property type="entry name" value="BCTERIALGSPF"/>
</dbReference>
<accession>A0A0M0L7C6</accession>
<dbReference type="GO" id="GO:0015628">
    <property type="term" value="P:protein secretion by the type II secretion system"/>
    <property type="evidence" value="ECO:0007669"/>
    <property type="project" value="TreeGrafter"/>
</dbReference>
<dbReference type="RefSeq" id="WP_053400972.1">
    <property type="nucleotide sequence ID" value="NZ_JBNNNH010000001.1"/>
</dbReference>
<dbReference type="Gene3D" id="1.20.81.30">
    <property type="entry name" value="Type II secretion system (T2SS), domain F"/>
    <property type="match status" value="2"/>
</dbReference>
<gene>
    <name evidence="12" type="ORF">AMD01_08590</name>
</gene>
<evidence type="ECO:0000256" key="2">
    <source>
        <dbReference type="ARBA" id="ARBA00005745"/>
    </source>
</evidence>
<feature type="transmembrane region" description="Helical" evidence="10">
    <location>
        <begin position="374"/>
        <end position="395"/>
    </location>
</feature>
<evidence type="ECO:0000256" key="9">
    <source>
        <dbReference type="RuleBase" id="RU003923"/>
    </source>
</evidence>
<evidence type="ECO:0000256" key="6">
    <source>
        <dbReference type="ARBA" id="ARBA00022692"/>
    </source>
</evidence>
<dbReference type="PATRIC" id="fig|284581.3.peg.3772"/>
<dbReference type="STRING" id="284581.AMD01_08590"/>
<evidence type="ECO:0000313" key="13">
    <source>
        <dbReference type="Proteomes" id="UP000037558"/>
    </source>
</evidence>
<proteinExistence type="inferred from homology"/>
<dbReference type="InterPro" id="IPR018076">
    <property type="entry name" value="T2SS_GspF_dom"/>
</dbReference>
<evidence type="ECO:0000256" key="10">
    <source>
        <dbReference type="SAM" id="Phobius"/>
    </source>
</evidence>
<feature type="transmembrane region" description="Helical" evidence="10">
    <location>
        <begin position="221"/>
        <end position="240"/>
    </location>
</feature>
<evidence type="ECO:0000313" key="12">
    <source>
        <dbReference type="EMBL" id="KOO46960.1"/>
    </source>
</evidence>
<sequence length="402" mass="45258">MPQYKYLGRDQSGRNKNGKLFSTSKREATLKLKQKGIRVEEIQEIPETLLNKELSFGSRVKLHDFVIYLRQFATLLKAGVTVVDSTRILANQTQSKTLQRALISIEEDLRNGNPLSEATLKHKNLFPIMFINMVRAGEIAGNLDETLDRLATYFEKQHRTRQKIKGALAYPAVITVVAIAVVIFLLVAVVPTFVDMFKDFGAQLPAITVFVLNSSEFMQRFWWLIVLLLLLFVGVLFVLYKDSKTRYYLDLILLKMPVFGSIVQKAAIARMTRTLGSLFSSSVPILRALTIVETIVGNEILARVLKQSRDSLEEGLPLTMPMENHWAIPPLVSHMIAIGEQTGSLDAMLTKVADFYESEVEIATDRLKSLIEPIMILVLASVVGTIVISIMVPMFDIYNHVQ</sequence>
<evidence type="ECO:0000256" key="3">
    <source>
        <dbReference type="ARBA" id="ARBA00022448"/>
    </source>
</evidence>
<dbReference type="InterPro" id="IPR042094">
    <property type="entry name" value="T2SS_GspF_sf"/>
</dbReference>
<dbReference type="PANTHER" id="PTHR30012">
    <property type="entry name" value="GENERAL SECRETION PATHWAY PROTEIN"/>
    <property type="match status" value="1"/>
</dbReference>
<keyword evidence="7 10" id="KW-1133">Transmembrane helix</keyword>
<keyword evidence="3 9" id="KW-0813">Transport</keyword>
<evidence type="ECO:0000259" key="11">
    <source>
        <dbReference type="Pfam" id="PF00482"/>
    </source>
</evidence>
<evidence type="ECO:0000256" key="4">
    <source>
        <dbReference type="ARBA" id="ARBA00022475"/>
    </source>
</evidence>
<evidence type="ECO:0000256" key="7">
    <source>
        <dbReference type="ARBA" id="ARBA00022989"/>
    </source>
</evidence>
<keyword evidence="6 9" id="KW-0812">Transmembrane</keyword>
<dbReference type="Proteomes" id="UP000037558">
    <property type="component" value="Unassembled WGS sequence"/>
</dbReference>
<comment type="subcellular location">
    <subcellularLocation>
        <location evidence="1">Cell inner membrane</location>
        <topology evidence="1">Multi-pass membrane protein</topology>
    </subcellularLocation>
    <subcellularLocation>
        <location evidence="9">Cell membrane</location>
        <topology evidence="9">Multi-pass membrane protein</topology>
    </subcellularLocation>
</comment>
<dbReference type="Pfam" id="PF00482">
    <property type="entry name" value="T2SSF"/>
    <property type="match status" value="2"/>
</dbReference>
<dbReference type="InterPro" id="IPR001992">
    <property type="entry name" value="T2SS_GspF/T4SS_PilC_CS"/>
</dbReference>
<feature type="domain" description="Type II secretion system protein GspF" evidence="11">
    <location>
        <begin position="68"/>
        <end position="191"/>
    </location>
</feature>
<evidence type="ECO:0000256" key="1">
    <source>
        <dbReference type="ARBA" id="ARBA00004429"/>
    </source>
</evidence>
<dbReference type="AlphaFoldDB" id="A0A0M0L7C6"/>
<protein>
    <submittedName>
        <fullName evidence="12">Type II secretion system protein F</fullName>
    </submittedName>
</protein>
<comment type="similarity">
    <text evidence="2 9">Belongs to the GSP F family.</text>
</comment>
<organism evidence="12 13">
    <name type="scientific">Priestia koreensis</name>
    <dbReference type="NCBI Taxonomy" id="284581"/>
    <lineage>
        <taxon>Bacteria</taxon>
        <taxon>Bacillati</taxon>
        <taxon>Bacillota</taxon>
        <taxon>Bacilli</taxon>
        <taxon>Bacillales</taxon>
        <taxon>Bacillaceae</taxon>
        <taxon>Priestia</taxon>
    </lineage>
</organism>
<dbReference type="PANTHER" id="PTHR30012:SF0">
    <property type="entry name" value="TYPE II SECRETION SYSTEM PROTEIN F-RELATED"/>
    <property type="match status" value="1"/>
</dbReference>
<keyword evidence="5" id="KW-0997">Cell inner membrane</keyword>
<dbReference type="EMBL" id="LILC01000011">
    <property type="protein sequence ID" value="KOO46960.1"/>
    <property type="molecule type" value="Genomic_DNA"/>
</dbReference>
<keyword evidence="8 10" id="KW-0472">Membrane</keyword>